<accession>A0ABQ8GJ89</accession>
<evidence type="ECO:0000256" key="2">
    <source>
        <dbReference type="ARBA" id="ARBA00023002"/>
    </source>
</evidence>
<evidence type="ECO:0000256" key="7">
    <source>
        <dbReference type="SAM" id="MobiDB-lite"/>
    </source>
</evidence>
<organism evidence="9 10">
    <name type="scientific">Macrophomina phaseolina</name>
    <dbReference type="NCBI Taxonomy" id="35725"/>
    <lineage>
        <taxon>Eukaryota</taxon>
        <taxon>Fungi</taxon>
        <taxon>Dikarya</taxon>
        <taxon>Ascomycota</taxon>
        <taxon>Pezizomycotina</taxon>
        <taxon>Dothideomycetes</taxon>
        <taxon>Dothideomycetes incertae sedis</taxon>
        <taxon>Botryosphaeriales</taxon>
        <taxon>Botryosphaeriaceae</taxon>
        <taxon>Macrophomina</taxon>
    </lineage>
</organism>
<dbReference type="Gene3D" id="3.40.309.10">
    <property type="entry name" value="Aldehyde Dehydrogenase, Chain A, domain 2"/>
    <property type="match status" value="1"/>
</dbReference>
<keyword evidence="10" id="KW-1185">Reference proteome</keyword>
<dbReference type="InterPro" id="IPR016163">
    <property type="entry name" value="Ald_DH_C"/>
</dbReference>
<evidence type="ECO:0000256" key="5">
    <source>
        <dbReference type="PROSITE-ProRule" id="PRU10007"/>
    </source>
</evidence>
<comment type="caution">
    <text evidence="9">The sequence shown here is derived from an EMBL/GenBank/DDBJ whole genome shotgun (WGS) entry which is preliminary data.</text>
</comment>
<dbReference type="InterPro" id="IPR016161">
    <property type="entry name" value="Ald_DH/histidinol_DH"/>
</dbReference>
<reference evidence="9 10" key="1">
    <citation type="journal article" date="2021" name="Nat. Commun.">
        <title>Genetic determinants of endophytism in the Arabidopsis root mycobiome.</title>
        <authorList>
            <person name="Mesny F."/>
            <person name="Miyauchi S."/>
            <person name="Thiergart T."/>
            <person name="Pickel B."/>
            <person name="Atanasova L."/>
            <person name="Karlsson M."/>
            <person name="Huettel B."/>
            <person name="Barry K.W."/>
            <person name="Haridas S."/>
            <person name="Chen C."/>
            <person name="Bauer D."/>
            <person name="Andreopoulos W."/>
            <person name="Pangilinan J."/>
            <person name="LaButti K."/>
            <person name="Riley R."/>
            <person name="Lipzen A."/>
            <person name="Clum A."/>
            <person name="Drula E."/>
            <person name="Henrissat B."/>
            <person name="Kohler A."/>
            <person name="Grigoriev I.V."/>
            <person name="Martin F.M."/>
            <person name="Hacquard S."/>
        </authorList>
    </citation>
    <scope>NUCLEOTIDE SEQUENCE [LARGE SCALE GENOMIC DNA]</scope>
    <source>
        <strain evidence="9 10">MPI-SDFR-AT-0080</strain>
    </source>
</reference>
<keyword evidence="2 6" id="KW-0560">Oxidoreductase</keyword>
<evidence type="ECO:0000256" key="1">
    <source>
        <dbReference type="ARBA" id="ARBA00009986"/>
    </source>
</evidence>
<feature type="compositionally biased region" description="Polar residues" evidence="7">
    <location>
        <begin position="22"/>
        <end position="32"/>
    </location>
</feature>
<dbReference type="InterPro" id="IPR015590">
    <property type="entry name" value="Aldehyde_DH_dom"/>
</dbReference>
<sequence length="479" mass="50227">MTEHSVKLFINNEVKKDKRGTPTASSRPSRLTNPRPPAPVVDIPVAGREDVDAAVDAALAAFRHGPWTTAFSGAKRAACMLKLADLIEENAAQLARLEGAAIGQPQAVGEVLVASCASAFRYYAGWADKISGETYPADDGVYKLVRYEPLGVCAGIGSWNSSHMTFAWKAAPALAAGNTVVYKSSEKSPLGLAALGPFIKRAGFPPGVIQILCGDGSTGELLAAHMKVAKVSFTGSRAVGRMVQDAANRSNMKRCTLELGGKSPAIVFEDAPFDDAVNGCSSGILLNSGQVCAATSRIYVQSGIADKFISALKASFQAVAPTIGPLADRTQFERVVKLIEAGKKEAELVTGGVGDSIAESGKELFVEPTLFANPQPGAAILRQEIFGPVATINVFDTEEEAVKLANDTEFGLSAAIYTESMARAIRVSSALEAGTVGVNAPFFPSVQTAFGGYKQSGQGRELGLSGILAYLQVKSIHIK</sequence>
<evidence type="ECO:0000256" key="6">
    <source>
        <dbReference type="RuleBase" id="RU003345"/>
    </source>
</evidence>
<feature type="region of interest" description="Disordered" evidence="7">
    <location>
        <begin position="13"/>
        <end position="38"/>
    </location>
</feature>
<dbReference type="PROSITE" id="PS00070">
    <property type="entry name" value="ALDEHYDE_DEHYDR_CYS"/>
    <property type="match status" value="1"/>
</dbReference>
<evidence type="ECO:0000313" key="10">
    <source>
        <dbReference type="Proteomes" id="UP000774617"/>
    </source>
</evidence>
<dbReference type="EMBL" id="JAGTJR010000007">
    <property type="protein sequence ID" value="KAH7057358.1"/>
    <property type="molecule type" value="Genomic_DNA"/>
</dbReference>
<evidence type="ECO:0000313" key="9">
    <source>
        <dbReference type="EMBL" id="KAH7057358.1"/>
    </source>
</evidence>
<comment type="catalytic activity">
    <reaction evidence="4">
        <text>an aldehyde + NAD(+) + H2O = a carboxylate + NADH + 2 H(+)</text>
        <dbReference type="Rhea" id="RHEA:16185"/>
        <dbReference type="ChEBI" id="CHEBI:15377"/>
        <dbReference type="ChEBI" id="CHEBI:15378"/>
        <dbReference type="ChEBI" id="CHEBI:17478"/>
        <dbReference type="ChEBI" id="CHEBI:29067"/>
        <dbReference type="ChEBI" id="CHEBI:57540"/>
        <dbReference type="ChEBI" id="CHEBI:57945"/>
        <dbReference type="EC" id="1.2.1.3"/>
    </reaction>
</comment>
<dbReference type="Pfam" id="PF00171">
    <property type="entry name" value="Aldedh"/>
    <property type="match status" value="1"/>
</dbReference>
<feature type="domain" description="Aldehyde dehydrogenase" evidence="8">
    <location>
        <begin position="28"/>
        <end position="476"/>
    </location>
</feature>
<proteinExistence type="inferred from homology"/>
<dbReference type="Proteomes" id="UP000774617">
    <property type="component" value="Unassembled WGS sequence"/>
</dbReference>
<dbReference type="SUPFAM" id="SSF53720">
    <property type="entry name" value="ALDH-like"/>
    <property type="match status" value="1"/>
</dbReference>
<name>A0ABQ8GJ89_9PEZI</name>
<gene>
    <name evidence="9" type="ORF">B0J12DRAFT_717680</name>
</gene>
<feature type="active site" evidence="5">
    <location>
        <position position="258"/>
    </location>
</feature>
<evidence type="ECO:0000256" key="3">
    <source>
        <dbReference type="ARBA" id="ARBA00024226"/>
    </source>
</evidence>
<dbReference type="Gene3D" id="3.40.605.10">
    <property type="entry name" value="Aldehyde Dehydrogenase, Chain A, domain 1"/>
    <property type="match status" value="1"/>
</dbReference>
<dbReference type="PANTHER" id="PTHR11699">
    <property type="entry name" value="ALDEHYDE DEHYDROGENASE-RELATED"/>
    <property type="match status" value="1"/>
</dbReference>
<dbReference type="EC" id="1.2.1.3" evidence="3"/>
<dbReference type="InterPro" id="IPR016160">
    <property type="entry name" value="Ald_DH_CS_CYS"/>
</dbReference>
<evidence type="ECO:0000259" key="8">
    <source>
        <dbReference type="Pfam" id="PF00171"/>
    </source>
</evidence>
<dbReference type="PROSITE" id="PS00687">
    <property type="entry name" value="ALDEHYDE_DEHYDR_GLU"/>
    <property type="match status" value="1"/>
</dbReference>
<dbReference type="InterPro" id="IPR016162">
    <property type="entry name" value="Ald_DH_N"/>
</dbReference>
<evidence type="ECO:0000256" key="4">
    <source>
        <dbReference type="ARBA" id="ARBA00049194"/>
    </source>
</evidence>
<protein>
    <recommendedName>
        <fullName evidence="3">aldehyde dehydrogenase (NAD(+))</fullName>
        <ecNumber evidence="3">1.2.1.3</ecNumber>
    </recommendedName>
</protein>
<comment type="similarity">
    <text evidence="1 6">Belongs to the aldehyde dehydrogenase family.</text>
</comment>
<dbReference type="InterPro" id="IPR029510">
    <property type="entry name" value="Ald_DH_CS_GLU"/>
</dbReference>